<dbReference type="Pfam" id="PF14223">
    <property type="entry name" value="Retrotran_gag_2"/>
    <property type="match status" value="1"/>
</dbReference>
<keyword evidence="2" id="KW-1185">Reference proteome</keyword>
<protein>
    <recommendedName>
        <fullName evidence="3">Retrovirus-related Pol polyprotein from transposon TNT 1-94</fullName>
    </recommendedName>
</protein>
<organism evidence="1 2">
    <name type="scientific">Araneus ventricosus</name>
    <name type="common">Orbweaver spider</name>
    <name type="synonym">Epeira ventricosa</name>
    <dbReference type="NCBI Taxonomy" id="182803"/>
    <lineage>
        <taxon>Eukaryota</taxon>
        <taxon>Metazoa</taxon>
        <taxon>Ecdysozoa</taxon>
        <taxon>Arthropoda</taxon>
        <taxon>Chelicerata</taxon>
        <taxon>Arachnida</taxon>
        <taxon>Araneae</taxon>
        <taxon>Araneomorphae</taxon>
        <taxon>Entelegynae</taxon>
        <taxon>Araneoidea</taxon>
        <taxon>Araneidae</taxon>
        <taxon>Araneus</taxon>
    </lineage>
</organism>
<dbReference type="Proteomes" id="UP000499080">
    <property type="component" value="Unassembled WGS sequence"/>
</dbReference>
<proteinExistence type="predicted"/>
<evidence type="ECO:0000313" key="1">
    <source>
        <dbReference type="EMBL" id="GBM24105.1"/>
    </source>
</evidence>
<dbReference type="AlphaFoldDB" id="A0A4Y2E8K3"/>
<sequence>MNEHIAQMLELIDKLKAVGEEIKDDHIAALLLVSVPKSYDTLITALEARPENEVRLGAYRQFLRQLNSLVGLPALRDFTATKLFSCDGCTYMRLLISFDSSFLDALAVFSRTAHALGAPKLFFL</sequence>
<comment type="caution">
    <text evidence="1">The sequence shown here is derived from an EMBL/GenBank/DDBJ whole genome shotgun (WGS) entry which is preliminary data.</text>
</comment>
<dbReference type="EMBL" id="BGPR01000510">
    <property type="protein sequence ID" value="GBM24105.1"/>
    <property type="molecule type" value="Genomic_DNA"/>
</dbReference>
<dbReference type="OrthoDB" id="7635258at2759"/>
<name>A0A4Y2E8K3_ARAVE</name>
<evidence type="ECO:0000313" key="2">
    <source>
        <dbReference type="Proteomes" id="UP000499080"/>
    </source>
</evidence>
<gene>
    <name evidence="1" type="ORF">AVEN_38297_1</name>
</gene>
<accession>A0A4Y2E8K3</accession>
<reference evidence="1 2" key="1">
    <citation type="journal article" date="2019" name="Sci. Rep.">
        <title>Orb-weaving spider Araneus ventricosus genome elucidates the spidroin gene catalogue.</title>
        <authorList>
            <person name="Kono N."/>
            <person name="Nakamura H."/>
            <person name="Ohtoshi R."/>
            <person name="Moran D.A.P."/>
            <person name="Shinohara A."/>
            <person name="Yoshida Y."/>
            <person name="Fujiwara M."/>
            <person name="Mori M."/>
            <person name="Tomita M."/>
            <person name="Arakawa K."/>
        </authorList>
    </citation>
    <scope>NUCLEOTIDE SEQUENCE [LARGE SCALE GENOMIC DNA]</scope>
</reference>
<evidence type="ECO:0008006" key="3">
    <source>
        <dbReference type="Google" id="ProtNLM"/>
    </source>
</evidence>